<dbReference type="AlphaFoldDB" id="A0A8T0FHR5"/>
<reference evidence="1" key="1">
    <citation type="journal article" date="2020" name="bioRxiv">
        <title>Chromosome-level reference genome of the European wasp spider Argiope bruennichi: a resource for studies on range expansion and evolutionary adaptation.</title>
        <authorList>
            <person name="Sheffer M.M."/>
            <person name="Hoppe A."/>
            <person name="Krehenwinkel H."/>
            <person name="Uhl G."/>
            <person name="Kuss A.W."/>
            <person name="Jensen L."/>
            <person name="Jensen C."/>
            <person name="Gillespie R.G."/>
            <person name="Hoff K.J."/>
            <person name="Prost S."/>
        </authorList>
    </citation>
    <scope>NUCLEOTIDE SEQUENCE</scope>
</reference>
<gene>
    <name evidence="1" type="ORF">HNY73_005767</name>
</gene>
<organism evidence="1 2">
    <name type="scientific">Argiope bruennichi</name>
    <name type="common">Wasp spider</name>
    <name type="synonym">Aranea bruennichi</name>
    <dbReference type="NCBI Taxonomy" id="94029"/>
    <lineage>
        <taxon>Eukaryota</taxon>
        <taxon>Metazoa</taxon>
        <taxon>Ecdysozoa</taxon>
        <taxon>Arthropoda</taxon>
        <taxon>Chelicerata</taxon>
        <taxon>Arachnida</taxon>
        <taxon>Araneae</taxon>
        <taxon>Araneomorphae</taxon>
        <taxon>Entelegynae</taxon>
        <taxon>Araneoidea</taxon>
        <taxon>Araneidae</taxon>
        <taxon>Argiope</taxon>
    </lineage>
</organism>
<evidence type="ECO:0000313" key="2">
    <source>
        <dbReference type="Proteomes" id="UP000807504"/>
    </source>
</evidence>
<keyword evidence="2" id="KW-1185">Reference proteome</keyword>
<dbReference type="EMBL" id="JABXBU010000011">
    <property type="protein sequence ID" value="KAF8790804.1"/>
    <property type="molecule type" value="Genomic_DNA"/>
</dbReference>
<dbReference type="Proteomes" id="UP000807504">
    <property type="component" value="Unassembled WGS sequence"/>
</dbReference>
<sequence length="162" mass="18575">MELIPSSVMCPSCNCEMVIKSVPRLSDGAVWVCSNMMASKRNCSRRCSVRQGSWFELTNMTFEQILAFTYMWINRFSQSQILSETGISAATYISWNKLNRRVCEEVLLEEGSFSNDAKVVPSTSSEVLDVWLKSCGDEDVFLKFLQDANMMHRKDSLKRIMR</sequence>
<name>A0A8T0FHR5_ARGBR</name>
<proteinExistence type="predicted"/>
<comment type="caution">
    <text evidence="1">The sequence shown here is derived from an EMBL/GenBank/DDBJ whole genome shotgun (WGS) entry which is preliminary data.</text>
</comment>
<reference evidence="1" key="2">
    <citation type="submission" date="2020-06" db="EMBL/GenBank/DDBJ databases">
        <authorList>
            <person name="Sheffer M."/>
        </authorList>
    </citation>
    <scope>NUCLEOTIDE SEQUENCE</scope>
</reference>
<evidence type="ECO:0000313" key="1">
    <source>
        <dbReference type="EMBL" id="KAF8790804.1"/>
    </source>
</evidence>
<protein>
    <submittedName>
        <fullName evidence="1">Uncharacterized protein</fullName>
    </submittedName>
</protein>
<accession>A0A8T0FHR5</accession>